<reference evidence="2" key="1">
    <citation type="journal article" date="2002" name="Nature">
        <title>The genome sequence and structure of rice chromosome 1.</title>
        <authorList>
            <person name="Sasaki T."/>
            <person name="Matsumoto T."/>
            <person name="Yamamoto K."/>
            <person name="Sakata K."/>
            <person name="Baba T."/>
            <person name="Katayose Y."/>
            <person name="Wu J."/>
            <person name="Niimura Y."/>
            <person name="Cheng Z."/>
            <person name="Nagamura Y."/>
            <person name="Antonio B.A."/>
            <person name="Kanamori H."/>
            <person name="Hosokawa S."/>
            <person name="Masukawa M."/>
            <person name="Arikawa K."/>
            <person name="Chiden Y."/>
            <person name="Hayashi M."/>
            <person name="Okamoto M."/>
            <person name="Ando T."/>
            <person name="Aoki H."/>
            <person name="Arita K."/>
            <person name="Hamada M."/>
            <person name="Harada C."/>
            <person name="Hijishita S."/>
            <person name="Honda M."/>
            <person name="Ichikawa Y."/>
            <person name="Idonuma A."/>
            <person name="Iijima M."/>
            <person name="Ikeda M."/>
            <person name="Ikeno M."/>
            <person name="Itoh S."/>
            <person name="Itoh T."/>
            <person name="Itoh Y."/>
            <person name="Itoh Y."/>
            <person name="Iwabuchi A."/>
            <person name="Kamiya K."/>
            <person name="Karasawa W."/>
            <person name="Katagiri S."/>
            <person name="Kikuta A."/>
            <person name="Kobayashi N."/>
            <person name="Kono I."/>
            <person name="Machita K."/>
            <person name="Maehara T."/>
            <person name="Mizuno H."/>
            <person name="Mizubayashi T."/>
            <person name="Mukai Y."/>
            <person name="Nagasaki H."/>
            <person name="Nakashima M."/>
            <person name="Nakama Y."/>
            <person name="Nakamichi Y."/>
            <person name="Nakamura M."/>
            <person name="Namiki N."/>
            <person name="Negishi M."/>
            <person name="Ohta I."/>
            <person name="Ono N."/>
            <person name="Saji S."/>
            <person name="Sakai K."/>
            <person name="Shibata M."/>
            <person name="Shimokawa T."/>
            <person name="Shomura A."/>
            <person name="Song J."/>
            <person name="Takazaki Y."/>
            <person name="Terasawa K."/>
            <person name="Tsuji K."/>
            <person name="Waki K."/>
            <person name="Yamagata H."/>
            <person name="Yamane H."/>
            <person name="Yoshiki S."/>
            <person name="Yoshihara R."/>
            <person name="Yukawa K."/>
            <person name="Zhong H."/>
            <person name="Iwama H."/>
            <person name="Endo T."/>
            <person name="Ito H."/>
            <person name="Hahn J.H."/>
            <person name="Kim H.I."/>
            <person name="Eun M.Y."/>
            <person name="Yano M."/>
            <person name="Jiang J."/>
            <person name="Gojobori T."/>
        </authorList>
    </citation>
    <scope>NUCLEOTIDE SEQUENCE [LARGE SCALE GENOMIC DNA]</scope>
</reference>
<dbReference type="AlphaFoldDB" id="Q5QLZ7"/>
<organism evidence="2">
    <name type="scientific">Oryza sativa subsp. japonica</name>
    <name type="common">Rice</name>
    <dbReference type="NCBI Taxonomy" id="39947"/>
    <lineage>
        <taxon>Eukaryota</taxon>
        <taxon>Viridiplantae</taxon>
        <taxon>Streptophyta</taxon>
        <taxon>Embryophyta</taxon>
        <taxon>Tracheophyta</taxon>
        <taxon>Spermatophyta</taxon>
        <taxon>Magnoliopsida</taxon>
        <taxon>Liliopsida</taxon>
        <taxon>Poales</taxon>
        <taxon>Poaceae</taxon>
        <taxon>BOP clade</taxon>
        <taxon>Oryzoideae</taxon>
        <taxon>Oryzeae</taxon>
        <taxon>Oryzinae</taxon>
        <taxon>Oryza</taxon>
        <taxon>Oryza sativa</taxon>
    </lineage>
</organism>
<dbReference type="Proteomes" id="UP000817658">
    <property type="component" value="Chromosome 1"/>
</dbReference>
<feature type="compositionally biased region" description="Basic and acidic residues" evidence="1">
    <location>
        <begin position="164"/>
        <end position="173"/>
    </location>
</feature>
<feature type="compositionally biased region" description="Basic residues" evidence="1">
    <location>
        <begin position="70"/>
        <end position="95"/>
    </location>
</feature>
<dbReference type="EMBL" id="AP003446">
    <property type="protein sequence ID" value="BAD73562.1"/>
    <property type="molecule type" value="Genomic_DNA"/>
</dbReference>
<accession>Q5QLZ7</accession>
<evidence type="ECO:0000313" key="2">
    <source>
        <dbReference type="EMBL" id="BAD73562.1"/>
    </source>
</evidence>
<evidence type="ECO:0000256" key="1">
    <source>
        <dbReference type="SAM" id="MobiDB-lite"/>
    </source>
</evidence>
<feature type="region of interest" description="Disordered" evidence="1">
    <location>
        <begin position="56"/>
        <end position="102"/>
    </location>
</feature>
<protein>
    <submittedName>
        <fullName evidence="2">Uncharacterized protein</fullName>
    </submittedName>
</protein>
<feature type="region of interest" description="Disordered" evidence="1">
    <location>
        <begin position="133"/>
        <end position="202"/>
    </location>
</feature>
<gene>
    <name evidence="2" type="primary">OJ1529_G03.10</name>
</gene>
<proteinExistence type="predicted"/>
<feature type="compositionally biased region" description="Basic and acidic residues" evidence="1">
    <location>
        <begin position="56"/>
        <end position="69"/>
    </location>
</feature>
<sequence length="202" mass="22347">MAPSAFFLPGVPRIPMVEWRLSSSCEEAACTEELVDPSEDRVTKVGHPFLAEKPVKCRGEERRERERVGNKNHRRERAAAARRRRRSKSSARRRRDPPGRLSAGCHAVVEGCLSVPPLDRPLPLRPASWPLVPPAKSPRDLPHRPGCPAGRRHCSTTPPAATAHDAEAGSERRRAGRLSAWPAVLRRQPPPLDPAIAAQRAH</sequence>
<name>Q5QLZ7_ORYSJ</name>